<feature type="chain" id="PRO_5035255924" evidence="1">
    <location>
        <begin position="28"/>
        <end position="163"/>
    </location>
</feature>
<comment type="caution">
    <text evidence="3">The sequence shown here is derived from an EMBL/GenBank/DDBJ whole genome shotgun (WGS) entry which is preliminary data.</text>
</comment>
<sequence>MSHPIFKTALAAATALSIGLTAAPALAWGDREQGIVTGIAGTLLFQHVQRDIREHQQPRRYQGDGYYERPAYGYRQAPREYYQPQRISVYQTTLGQAFNSYSSSERRDIQRELRNQGYYNGRVDGSFGPGTYEAVNSYARRSGQPGATRSMAAAYGVYDSLLY</sequence>
<dbReference type="Gene3D" id="1.10.101.10">
    <property type="entry name" value="PGBD-like superfamily/PGBD"/>
    <property type="match status" value="1"/>
</dbReference>
<dbReference type="Proteomes" id="UP000619033">
    <property type="component" value="Unassembled WGS sequence"/>
</dbReference>
<evidence type="ECO:0000313" key="3">
    <source>
        <dbReference type="EMBL" id="MBL4928858.1"/>
    </source>
</evidence>
<dbReference type="AlphaFoldDB" id="A0A8J7MRV6"/>
<reference evidence="3" key="1">
    <citation type="submission" date="2021-01" db="EMBL/GenBank/DDBJ databases">
        <title>Genome seq and assembly of Tabrizicola sp. KVB23.</title>
        <authorList>
            <person name="Chhetri G."/>
        </authorList>
    </citation>
    <scope>NUCLEOTIDE SEQUENCE</scope>
    <source>
        <strain evidence="3">KVB23</strain>
    </source>
</reference>
<proteinExistence type="predicted"/>
<name>A0A8J7MRV6_9RHOB</name>
<evidence type="ECO:0000313" key="4">
    <source>
        <dbReference type="Proteomes" id="UP000619033"/>
    </source>
</evidence>
<dbReference type="RefSeq" id="WP_202661290.1">
    <property type="nucleotide sequence ID" value="NZ_JAESVP010000005.1"/>
</dbReference>
<dbReference type="InterPro" id="IPR036365">
    <property type="entry name" value="PGBD-like_sf"/>
</dbReference>
<protein>
    <submittedName>
        <fullName evidence="3">Peptidoglycan-binding protein</fullName>
    </submittedName>
</protein>
<accession>A0A8J7MRV6</accession>
<dbReference type="Pfam" id="PF01471">
    <property type="entry name" value="PG_binding_1"/>
    <property type="match status" value="1"/>
</dbReference>
<dbReference type="InterPro" id="IPR002477">
    <property type="entry name" value="Peptidoglycan-bd-like"/>
</dbReference>
<organism evidence="3 4">
    <name type="scientific">Fuscibacter oryzae</name>
    <dbReference type="NCBI Taxonomy" id="2803939"/>
    <lineage>
        <taxon>Bacteria</taxon>
        <taxon>Pseudomonadati</taxon>
        <taxon>Pseudomonadota</taxon>
        <taxon>Alphaproteobacteria</taxon>
        <taxon>Rhodobacterales</taxon>
        <taxon>Paracoccaceae</taxon>
        <taxon>Fuscibacter</taxon>
    </lineage>
</organism>
<feature type="signal peptide" evidence="1">
    <location>
        <begin position="1"/>
        <end position="27"/>
    </location>
</feature>
<evidence type="ECO:0000256" key="1">
    <source>
        <dbReference type="SAM" id="SignalP"/>
    </source>
</evidence>
<dbReference type="EMBL" id="JAESVP010000005">
    <property type="protein sequence ID" value="MBL4928858.1"/>
    <property type="molecule type" value="Genomic_DNA"/>
</dbReference>
<keyword evidence="4" id="KW-1185">Reference proteome</keyword>
<gene>
    <name evidence="3" type="ORF">JI744_12145</name>
</gene>
<dbReference type="InterPro" id="IPR036366">
    <property type="entry name" value="PGBDSf"/>
</dbReference>
<evidence type="ECO:0000259" key="2">
    <source>
        <dbReference type="Pfam" id="PF01471"/>
    </source>
</evidence>
<dbReference type="SUPFAM" id="SSF47090">
    <property type="entry name" value="PGBD-like"/>
    <property type="match status" value="1"/>
</dbReference>
<feature type="domain" description="Peptidoglycan binding-like" evidence="2">
    <location>
        <begin position="103"/>
        <end position="143"/>
    </location>
</feature>
<keyword evidence="1" id="KW-0732">Signal</keyword>